<keyword evidence="8 9" id="KW-0119">Carbohydrate metabolism</keyword>
<evidence type="ECO:0000256" key="4">
    <source>
        <dbReference type="ARBA" id="ARBA00022490"/>
    </source>
</evidence>
<dbReference type="SUPFAM" id="SSF53697">
    <property type="entry name" value="SIS domain"/>
    <property type="match status" value="1"/>
</dbReference>
<accession>A0ABS5SF73</accession>
<feature type="binding site" evidence="9">
    <location>
        <begin position="91"/>
        <end position="92"/>
    </location>
    <ligand>
        <name>substrate</name>
    </ligand>
</feature>
<keyword evidence="12" id="KW-1185">Reference proteome</keyword>
<comment type="caution">
    <text evidence="11">The sequence shown here is derived from an EMBL/GenBank/DDBJ whole genome shotgun (WGS) entry which is preliminary data.</text>
</comment>
<feature type="binding site" evidence="9">
    <location>
        <position position="122"/>
    </location>
    <ligand>
        <name>substrate</name>
    </ligand>
</feature>
<keyword evidence="7 9" id="KW-0413">Isomerase</keyword>
<evidence type="ECO:0000313" key="11">
    <source>
        <dbReference type="EMBL" id="MBT0654004.1"/>
    </source>
</evidence>
<proteinExistence type="inferred from homology"/>
<comment type="pathway">
    <text evidence="9">Carbohydrate biosynthesis; D-glycero-D-manno-heptose 7-phosphate biosynthesis; D-glycero-alpha-D-manno-heptose 7-phosphate and D-glycero-beta-D-manno-heptose 7-phosphate from sedoheptulose 7-phosphate: step 1/1.</text>
</comment>
<dbReference type="InterPro" id="IPR046348">
    <property type="entry name" value="SIS_dom_sf"/>
</dbReference>
<dbReference type="InterPro" id="IPR050099">
    <property type="entry name" value="SIS_GmhA/DiaA_subfam"/>
</dbReference>
<feature type="domain" description="SIS" evidence="10">
    <location>
        <begin position="34"/>
        <end position="193"/>
    </location>
</feature>
<name>A0ABS5SF73_9BACT</name>
<feature type="binding site" evidence="9">
    <location>
        <position position="169"/>
    </location>
    <ligand>
        <name>Zn(2+)</name>
        <dbReference type="ChEBI" id="CHEBI:29105"/>
    </ligand>
</feature>
<evidence type="ECO:0000256" key="9">
    <source>
        <dbReference type="HAMAP-Rule" id="MF_00067"/>
    </source>
</evidence>
<dbReference type="HAMAP" id="MF_00067">
    <property type="entry name" value="GmhA"/>
    <property type="match status" value="1"/>
</dbReference>
<dbReference type="Pfam" id="PF13580">
    <property type="entry name" value="SIS_2"/>
    <property type="match status" value="1"/>
</dbReference>
<dbReference type="EC" id="5.3.1.28" evidence="9"/>
<dbReference type="PANTHER" id="PTHR30390">
    <property type="entry name" value="SEDOHEPTULOSE 7-PHOSPHATE ISOMERASE / DNAA INITIATOR-ASSOCIATING FACTOR FOR REPLICATION INITIATION"/>
    <property type="match status" value="1"/>
</dbReference>
<dbReference type="NCBIfam" id="TIGR00441">
    <property type="entry name" value="gmhA"/>
    <property type="match status" value="1"/>
</dbReference>
<reference evidence="11 12" key="1">
    <citation type="submission" date="2021-05" db="EMBL/GenBank/DDBJ databases">
        <title>The draft genome of Geobacter luticola JCM 17780.</title>
        <authorList>
            <person name="Xu Z."/>
            <person name="Masuda Y."/>
            <person name="Itoh H."/>
            <person name="Senoo K."/>
        </authorList>
    </citation>
    <scope>NUCLEOTIDE SEQUENCE [LARGE SCALE GENOMIC DNA]</scope>
    <source>
        <strain evidence="11 12">JCM 17780</strain>
    </source>
</reference>
<keyword evidence="6 9" id="KW-0862">Zinc</keyword>
<dbReference type="InterPro" id="IPR035461">
    <property type="entry name" value="GmhA/DiaA"/>
</dbReference>
<evidence type="ECO:0000256" key="5">
    <source>
        <dbReference type="ARBA" id="ARBA00022723"/>
    </source>
</evidence>
<comment type="cofactor">
    <cofactor evidence="9">
        <name>Zn(2+)</name>
        <dbReference type="ChEBI" id="CHEBI:29105"/>
    </cofactor>
    <text evidence="9">Binds 1 zinc ion per subunit.</text>
</comment>
<feature type="binding site" evidence="9">
    <location>
        <begin position="49"/>
        <end position="51"/>
    </location>
    <ligand>
        <name>substrate</name>
    </ligand>
</feature>
<evidence type="ECO:0000256" key="2">
    <source>
        <dbReference type="ARBA" id="ARBA00004496"/>
    </source>
</evidence>
<feature type="binding site" evidence="9">
    <location>
        <position position="58"/>
    </location>
    <ligand>
        <name>Zn(2+)</name>
        <dbReference type="ChEBI" id="CHEBI:29105"/>
    </ligand>
</feature>
<gene>
    <name evidence="9 11" type="primary">gmhA</name>
    <name evidence="11" type="ORF">KI810_13120</name>
</gene>
<evidence type="ECO:0000256" key="7">
    <source>
        <dbReference type="ARBA" id="ARBA00023235"/>
    </source>
</evidence>
<dbReference type="InterPro" id="IPR001347">
    <property type="entry name" value="SIS_dom"/>
</dbReference>
<protein>
    <recommendedName>
        <fullName evidence="9">Phosphoheptose isomerase</fullName>
        <ecNumber evidence="9">5.3.1.28</ecNumber>
    </recommendedName>
    <alternativeName>
        <fullName evidence="9">Sedoheptulose 7-phosphate isomerase</fullName>
    </alternativeName>
</protein>
<evidence type="ECO:0000256" key="8">
    <source>
        <dbReference type="ARBA" id="ARBA00023277"/>
    </source>
</evidence>
<keyword evidence="5 9" id="KW-0479">Metal-binding</keyword>
<feature type="binding site" evidence="9">
    <location>
        <position position="177"/>
    </location>
    <ligand>
        <name>Zn(2+)</name>
        <dbReference type="ChEBI" id="CHEBI:29105"/>
    </ligand>
</feature>
<feature type="binding site" evidence="9">
    <location>
        <position position="169"/>
    </location>
    <ligand>
        <name>substrate</name>
    </ligand>
</feature>
<keyword evidence="4 9" id="KW-0963">Cytoplasm</keyword>
<comment type="function">
    <text evidence="9">Catalyzes the isomerization of sedoheptulose 7-phosphate in D-glycero-D-manno-heptose 7-phosphate.</text>
</comment>
<feature type="binding site" evidence="9">
    <location>
        <position position="62"/>
    </location>
    <ligand>
        <name>Zn(2+)</name>
        <dbReference type="ChEBI" id="CHEBI:29105"/>
    </ligand>
</feature>
<dbReference type="PANTHER" id="PTHR30390:SF6">
    <property type="entry name" value="DNAA INITIATOR-ASSOCIATING PROTEIN DIAA"/>
    <property type="match status" value="1"/>
</dbReference>
<dbReference type="Gene3D" id="3.40.50.10490">
    <property type="entry name" value="Glucose-6-phosphate isomerase like protein, domain 1"/>
    <property type="match status" value="1"/>
</dbReference>
<feature type="binding site" evidence="9">
    <location>
        <begin position="117"/>
        <end position="119"/>
    </location>
    <ligand>
        <name>substrate</name>
    </ligand>
</feature>
<evidence type="ECO:0000256" key="1">
    <source>
        <dbReference type="ARBA" id="ARBA00000348"/>
    </source>
</evidence>
<comment type="subcellular location">
    <subcellularLocation>
        <location evidence="2 9">Cytoplasm</location>
    </subcellularLocation>
</comment>
<dbReference type="EMBL" id="JAHCVK010000006">
    <property type="protein sequence ID" value="MBT0654004.1"/>
    <property type="molecule type" value="Genomic_DNA"/>
</dbReference>
<feature type="binding site" evidence="9">
    <location>
        <position position="62"/>
    </location>
    <ligand>
        <name>substrate</name>
    </ligand>
</feature>
<dbReference type="Proteomes" id="UP000756860">
    <property type="component" value="Unassembled WGS sequence"/>
</dbReference>
<dbReference type="InterPro" id="IPR004515">
    <property type="entry name" value="Phosphoheptose_Isoase"/>
</dbReference>
<evidence type="ECO:0000313" key="12">
    <source>
        <dbReference type="Proteomes" id="UP000756860"/>
    </source>
</evidence>
<dbReference type="RefSeq" id="WP_214176006.1">
    <property type="nucleotide sequence ID" value="NZ_JAHCVK010000006.1"/>
</dbReference>
<sequence length="195" mass="20739">MTGEIKAQLQSHREVMELVESRLAERLEAAVELVATALSEGNKLLVMGNGGSAGDAQHLAAEIVGRFKLERRGLPAIALTTDTSILTAIGNDYGFEQVFRRQVEALAAPGDVVVGISTSGNSPNVLAALSLAREMGCRTVGFLGRDGGTIGPMVDLDLTVPSQDTPRIQEGHITMIHILCDLVERRMFGDLATNS</sequence>
<dbReference type="PROSITE" id="PS51464">
    <property type="entry name" value="SIS"/>
    <property type="match status" value="1"/>
</dbReference>
<comment type="miscellaneous">
    <text evidence="9">The reaction produces a racemic mixture of D-glycero-alpha-D-manno-heptose 7-phosphate and D-glycero-beta-D-manno-heptose 7-phosphate.</text>
</comment>
<dbReference type="CDD" id="cd05006">
    <property type="entry name" value="SIS_GmhA"/>
    <property type="match status" value="1"/>
</dbReference>
<organism evidence="11 12">
    <name type="scientific">Geomobilimonas luticola</name>
    <dbReference type="NCBI Taxonomy" id="1114878"/>
    <lineage>
        <taxon>Bacteria</taxon>
        <taxon>Pseudomonadati</taxon>
        <taxon>Thermodesulfobacteriota</taxon>
        <taxon>Desulfuromonadia</taxon>
        <taxon>Geobacterales</taxon>
        <taxon>Geobacteraceae</taxon>
        <taxon>Geomobilimonas</taxon>
    </lineage>
</organism>
<evidence type="ECO:0000256" key="3">
    <source>
        <dbReference type="ARBA" id="ARBA00009894"/>
    </source>
</evidence>
<evidence type="ECO:0000256" key="6">
    <source>
        <dbReference type="ARBA" id="ARBA00022833"/>
    </source>
</evidence>
<comment type="catalytic activity">
    <reaction evidence="1 9">
        <text>2 D-sedoheptulose 7-phosphate = D-glycero-alpha-D-manno-heptose 7-phosphate + D-glycero-beta-D-manno-heptose 7-phosphate</text>
        <dbReference type="Rhea" id="RHEA:27489"/>
        <dbReference type="ChEBI" id="CHEBI:57483"/>
        <dbReference type="ChEBI" id="CHEBI:60203"/>
        <dbReference type="ChEBI" id="CHEBI:60204"/>
        <dbReference type="EC" id="5.3.1.28"/>
    </reaction>
</comment>
<comment type="similarity">
    <text evidence="3 9">Belongs to the SIS family. GmhA subfamily.</text>
</comment>
<evidence type="ECO:0000259" key="10">
    <source>
        <dbReference type="PROSITE" id="PS51464"/>
    </source>
</evidence>
<dbReference type="GO" id="GO:0016853">
    <property type="term" value="F:isomerase activity"/>
    <property type="evidence" value="ECO:0007669"/>
    <property type="project" value="UniProtKB-KW"/>
</dbReference>